<feature type="transmembrane region" description="Helical" evidence="1">
    <location>
        <begin position="12"/>
        <end position="31"/>
    </location>
</feature>
<dbReference type="AlphaFoldDB" id="A0A2C8F9E6"/>
<dbReference type="KEGG" id="pprf:DPRO_1763"/>
<name>A0A2C8F9E6_9BACT</name>
<dbReference type="RefSeq" id="WP_097011682.1">
    <property type="nucleotide sequence ID" value="NZ_LT907975.1"/>
</dbReference>
<protein>
    <submittedName>
        <fullName evidence="2">Uncharacterized protein</fullName>
    </submittedName>
</protein>
<dbReference type="OrthoDB" id="5465036at2"/>
<reference evidence="3" key="1">
    <citation type="submission" date="2017-09" db="EMBL/GenBank/DDBJ databases">
        <authorList>
            <person name="Regsiter A."/>
            <person name="William W."/>
        </authorList>
    </citation>
    <scope>NUCLEOTIDE SEQUENCE [LARGE SCALE GENOMIC DNA]</scope>
    <source>
        <strain evidence="3">500-1</strain>
    </source>
</reference>
<gene>
    <name evidence="2" type="ORF">DPRO_1763</name>
</gene>
<evidence type="ECO:0000313" key="2">
    <source>
        <dbReference type="EMBL" id="SOB58663.1"/>
    </source>
</evidence>
<evidence type="ECO:0000313" key="3">
    <source>
        <dbReference type="Proteomes" id="UP000219215"/>
    </source>
</evidence>
<accession>A0A2C8F9E6</accession>
<keyword evidence="1" id="KW-0812">Transmembrane</keyword>
<dbReference type="Proteomes" id="UP000219215">
    <property type="component" value="Chromosome DPRO"/>
</dbReference>
<sequence>MKAKNRRQQEVVKNIVIILMAVVVVVIFFNLDFIQKGESVFSQKAQNKVYFEGALKSTEFEEKEVDRLIDTIRKHNDLLEKVVIITSVDDEYRKVIGSTQVVFEVLMTVKNNGTISTPGKRVTRDRLVDAVLYKMNKDIKVYRRLKKEGKDFNSLINS</sequence>
<evidence type="ECO:0000256" key="1">
    <source>
        <dbReference type="SAM" id="Phobius"/>
    </source>
</evidence>
<proteinExistence type="predicted"/>
<organism evidence="2 3">
    <name type="scientific">Pseudodesulfovibrio profundus</name>
    <dbReference type="NCBI Taxonomy" id="57320"/>
    <lineage>
        <taxon>Bacteria</taxon>
        <taxon>Pseudomonadati</taxon>
        <taxon>Thermodesulfobacteriota</taxon>
        <taxon>Desulfovibrionia</taxon>
        <taxon>Desulfovibrionales</taxon>
        <taxon>Desulfovibrionaceae</taxon>
    </lineage>
</organism>
<keyword evidence="3" id="KW-1185">Reference proteome</keyword>
<dbReference type="EMBL" id="LT907975">
    <property type="protein sequence ID" value="SOB58663.1"/>
    <property type="molecule type" value="Genomic_DNA"/>
</dbReference>
<keyword evidence="1" id="KW-1133">Transmembrane helix</keyword>
<keyword evidence="1" id="KW-0472">Membrane</keyword>